<gene>
    <name evidence="8" type="ORF">OIU79_027944</name>
</gene>
<keyword evidence="8" id="KW-0808">Transferase</keyword>
<dbReference type="Proteomes" id="UP001151532">
    <property type="component" value="Chromosome 16"/>
</dbReference>
<dbReference type="GO" id="GO:0005524">
    <property type="term" value="F:ATP binding"/>
    <property type="evidence" value="ECO:0007669"/>
    <property type="project" value="UniProtKB-UniRule"/>
</dbReference>
<keyword evidence="4" id="KW-0449">Lipoprotein</keyword>
<dbReference type="AlphaFoldDB" id="A0A9Q0VW54"/>
<name>A0A9Q0VW54_SALPP</name>
<comment type="subcellular location">
    <subcellularLocation>
        <location evidence="1">Cell membrane</location>
        <topology evidence="1">Lipid-anchor</topology>
    </subcellularLocation>
</comment>
<keyword evidence="5" id="KW-0067">ATP-binding</keyword>
<keyword evidence="5" id="KW-0547">Nucleotide-binding</keyword>
<dbReference type="PANTHER" id="PTHR47985">
    <property type="entry name" value="OS07G0668900 PROTEIN"/>
    <property type="match status" value="1"/>
</dbReference>
<accession>A0A9Q0VW54</accession>
<evidence type="ECO:0000313" key="9">
    <source>
        <dbReference type="Proteomes" id="UP001151532"/>
    </source>
</evidence>
<evidence type="ECO:0000259" key="7">
    <source>
        <dbReference type="PROSITE" id="PS50011"/>
    </source>
</evidence>
<dbReference type="FunFam" id="3.30.200.20:FF:000266">
    <property type="entry name" value="probable serine/threonine-protein kinase RLCKVII"/>
    <property type="match status" value="1"/>
</dbReference>
<evidence type="ECO:0000256" key="6">
    <source>
        <dbReference type="SAM" id="MobiDB-lite"/>
    </source>
</evidence>
<dbReference type="Gene3D" id="1.10.510.10">
    <property type="entry name" value="Transferase(Phosphotransferase) domain 1"/>
    <property type="match status" value="1"/>
</dbReference>
<dbReference type="InterPro" id="IPR001245">
    <property type="entry name" value="Ser-Thr/Tyr_kinase_cat_dom"/>
</dbReference>
<dbReference type="Gene3D" id="3.30.200.20">
    <property type="entry name" value="Phosphorylase Kinase, domain 1"/>
    <property type="match status" value="1"/>
</dbReference>
<feature type="compositionally biased region" description="Basic and acidic residues" evidence="6">
    <location>
        <begin position="253"/>
        <end position="271"/>
    </location>
</feature>
<evidence type="ECO:0000256" key="4">
    <source>
        <dbReference type="ARBA" id="ARBA00023288"/>
    </source>
</evidence>
<keyword evidence="3" id="KW-0472">Membrane</keyword>
<keyword evidence="8" id="KW-0418">Kinase</keyword>
<evidence type="ECO:0000256" key="1">
    <source>
        <dbReference type="ARBA" id="ARBA00004193"/>
    </source>
</evidence>
<feature type="domain" description="Protein kinase" evidence="7">
    <location>
        <begin position="75"/>
        <end position="271"/>
    </location>
</feature>
<proteinExistence type="predicted"/>
<comment type="caution">
    <text evidence="8">The sequence shown here is derived from an EMBL/GenBank/DDBJ whole genome shotgun (WGS) entry which is preliminary data.</text>
</comment>
<evidence type="ECO:0000256" key="2">
    <source>
        <dbReference type="ARBA" id="ARBA00022527"/>
    </source>
</evidence>
<dbReference type="GO" id="GO:0004674">
    <property type="term" value="F:protein serine/threonine kinase activity"/>
    <property type="evidence" value="ECO:0007669"/>
    <property type="project" value="UniProtKB-KW"/>
</dbReference>
<reference evidence="8" key="1">
    <citation type="submission" date="2022-11" db="EMBL/GenBank/DDBJ databases">
        <authorList>
            <person name="Hyden B.L."/>
            <person name="Feng K."/>
            <person name="Yates T."/>
            <person name="Jawdy S."/>
            <person name="Smart L.B."/>
            <person name="Muchero W."/>
        </authorList>
    </citation>
    <scope>NUCLEOTIDE SEQUENCE</scope>
    <source>
        <tissue evidence="8">Shoot tip</tissue>
    </source>
</reference>
<dbReference type="SUPFAM" id="SSF56112">
    <property type="entry name" value="Protein kinase-like (PK-like)"/>
    <property type="match status" value="1"/>
</dbReference>
<feature type="binding site" evidence="5">
    <location>
        <position position="104"/>
    </location>
    <ligand>
        <name>ATP</name>
        <dbReference type="ChEBI" id="CHEBI:30616"/>
    </ligand>
</feature>
<sequence length="271" mass="30553">MAVPFDCFIHFLLASMKVKPYANDSRKEGASKDDQLSKDVNCLNLKDEISKDIRNNGNQAQTFTFEELVAATDNFRPDCFLGEGGFGKVYKGCLEKINQVVAIKQLDQNGLQGIREFVVEVVTLSLADNPNLVKLIGFCAEGDQRLLVYEYMPLGSLENHLYGRKAIDQTKERSEQNLVAWARPMFKDRRNFSHMVDPFLRGQYPIKGLYQSLAIAAMCVQEQPNMRPDVSDVVMALNYLASNIYDPQIHPVQEPRRRPSRPGSDKDDGGA</sequence>
<evidence type="ECO:0000256" key="3">
    <source>
        <dbReference type="ARBA" id="ARBA00023136"/>
    </source>
</evidence>
<protein>
    <submittedName>
        <fullName evidence="8">SERINE/THREONINE-PROTEIN KINASE PBL5-RELATED</fullName>
    </submittedName>
</protein>
<organism evidence="8 9">
    <name type="scientific">Salix purpurea</name>
    <name type="common">Purple osier willow</name>
    <dbReference type="NCBI Taxonomy" id="77065"/>
    <lineage>
        <taxon>Eukaryota</taxon>
        <taxon>Viridiplantae</taxon>
        <taxon>Streptophyta</taxon>
        <taxon>Embryophyta</taxon>
        <taxon>Tracheophyta</taxon>
        <taxon>Spermatophyta</taxon>
        <taxon>Magnoliopsida</taxon>
        <taxon>eudicotyledons</taxon>
        <taxon>Gunneridae</taxon>
        <taxon>Pentapetalae</taxon>
        <taxon>rosids</taxon>
        <taxon>fabids</taxon>
        <taxon>Malpighiales</taxon>
        <taxon>Salicaceae</taxon>
        <taxon>Saliceae</taxon>
        <taxon>Salix</taxon>
    </lineage>
</organism>
<reference evidence="8" key="2">
    <citation type="journal article" date="2023" name="Int. J. Mol. Sci.">
        <title>De Novo Assembly and Annotation of 11 Diverse Shrub Willow (Salix) Genomes Reveals Novel Gene Organization in Sex-Linked Regions.</title>
        <authorList>
            <person name="Hyden B."/>
            <person name="Feng K."/>
            <person name="Yates T.B."/>
            <person name="Jawdy S."/>
            <person name="Cereghino C."/>
            <person name="Smart L.B."/>
            <person name="Muchero W."/>
        </authorList>
    </citation>
    <scope>NUCLEOTIDE SEQUENCE</scope>
    <source>
        <tissue evidence="8">Shoot tip</tissue>
    </source>
</reference>
<dbReference type="PROSITE" id="PS00107">
    <property type="entry name" value="PROTEIN_KINASE_ATP"/>
    <property type="match status" value="1"/>
</dbReference>
<evidence type="ECO:0000256" key="5">
    <source>
        <dbReference type="PROSITE-ProRule" id="PRU10141"/>
    </source>
</evidence>
<dbReference type="OrthoDB" id="4062651at2759"/>
<dbReference type="GO" id="GO:0005886">
    <property type="term" value="C:plasma membrane"/>
    <property type="evidence" value="ECO:0007669"/>
    <property type="project" value="UniProtKB-SubCell"/>
</dbReference>
<keyword evidence="2" id="KW-0723">Serine/threonine-protein kinase</keyword>
<keyword evidence="9" id="KW-1185">Reference proteome</keyword>
<dbReference type="InterPro" id="IPR000719">
    <property type="entry name" value="Prot_kinase_dom"/>
</dbReference>
<dbReference type="InterPro" id="IPR017441">
    <property type="entry name" value="Protein_kinase_ATP_BS"/>
</dbReference>
<feature type="region of interest" description="Disordered" evidence="6">
    <location>
        <begin position="248"/>
        <end position="271"/>
    </location>
</feature>
<evidence type="ECO:0000313" key="8">
    <source>
        <dbReference type="EMBL" id="KAJ6755436.1"/>
    </source>
</evidence>
<dbReference type="PANTHER" id="PTHR47985:SF41">
    <property type="entry name" value="SERINE_THREONINE-PROTEIN KINASE PBL5-RELATED"/>
    <property type="match status" value="1"/>
</dbReference>
<dbReference type="EMBL" id="JAPFFK010000007">
    <property type="protein sequence ID" value="KAJ6755436.1"/>
    <property type="molecule type" value="Genomic_DNA"/>
</dbReference>
<dbReference type="PROSITE" id="PS50011">
    <property type="entry name" value="PROTEIN_KINASE_DOM"/>
    <property type="match status" value="1"/>
</dbReference>
<dbReference type="Pfam" id="PF07714">
    <property type="entry name" value="PK_Tyr_Ser-Thr"/>
    <property type="match status" value="1"/>
</dbReference>
<dbReference type="InterPro" id="IPR011009">
    <property type="entry name" value="Kinase-like_dom_sf"/>
</dbReference>